<dbReference type="AlphaFoldDB" id="A0AAD9K142"/>
<comment type="caution">
    <text evidence="4">The sequence shown here is derived from an EMBL/GenBank/DDBJ whole genome shotgun (WGS) entry which is preliminary data.</text>
</comment>
<dbReference type="PROSITE" id="PS50001">
    <property type="entry name" value="SH2"/>
    <property type="match status" value="1"/>
</dbReference>
<dbReference type="PANTHER" id="PTHR15126">
    <property type="entry name" value="SH3-BINDING"/>
    <property type="match status" value="1"/>
</dbReference>
<dbReference type="InterPro" id="IPR000980">
    <property type="entry name" value="SH2"/>
</dbReference>
<proteinExistence type="predicted"/>
<dbReference type="SUPFAM" id="SSF55550">
    <property type="entry name" value="SH2 domain"/>
    <property type="match status" value="1"/>
</dbReference>
<dbReference type="SMART" id="SM00252">
    <property type="entry name" value="SH2"/>
    <property type="match status" value="1"/>
</dbReference>
<dbReference type="Pfam" id="PF00017">
    <property type="entry name" value="SH2"/>
    <property type="match status" value="1"/>
</dbReference>
<dbReference type="InterPro" id="IPR036860">
    <property type="entry name" value="SH2_dom_sf"/>
</dbReference>
<evidence type="ECO:0000256" key="1">
    <source>
        <dbReference type="PROSITE-ProRule" id="PRU00191"/>
    </source>
</evidence>
<feature type="domain" description="SH2" evidence="3">
    <location>
        <begin position="254"/>
        <end position="352"/>
    </location>
</feature>
<dbReference type="Proteomes" id="UP001208570">
    <property type="component" value="Unassembled WGS sequence"/>
</dbReference>
<dbReference type="InterPro" id="IPR035848">
    <property type="entry name" value="SH3BP2"/>
</dbReference>
<evidence type="ECO:0000313" key="5">
    <source>
        <dbReference type="Proteomes" id="UP001208570"/>
    </source>
</evidence>
<protein>
    <recommendedName>
        <fullName evidence="3">SH2 domain-containing protein</fullName>
    </recommendedName>
</protein>
<organism evidence="4 5">
    <name type="scientific">Paralvinella palmiformis</name>
    <dbReference type="NCBI Taxonomy" id="53620"/>
    <lineage>
        <taxon>Eukaryota</taxon>
        <taxon>Metazoa</taxon>
        <taxon>Spiralia</taxon>
        <taxon>Lophotrochozoa</taxon>
        <taxon>Annelida</taxon>
        <taxon>Polychaeta</taxon>
        <taxon>Sedentaria</taxon>
        <taxon>Canalipalpata</taxon>
        <taxon>Terebellida</taxon>
        <taxon>Terebelliformia</taxon>
        <taxon>Alvinellidae</taxon>
        <taxon>Paralvinella</taxon>
    </lineage>
</organism>
<dbReference type="GO" id="GO:0017124">
    <property type="term" value="F:SH3 domain binding"/>
    <property type="evidence" value="ECO:0007669"/>
    <property type="project" value="TreeGrafter"/>
</dbReference>
<evidence type="ECO:0000259" key="3">
    <source>
        <dbReference type="PROSITE" id="PS50001"/>
    </source>
</evidence>
<reference evidence="4" key="1">
    <citation type="journal article" date="2023" name="Mol. Biol. Evol.">
        <title>Third-Generation Sequencing Reveals the Adaptive Role of the Epigenome in Three Deep-Sea Polychaetes.</title>
        <authorList>
            <person name="Perez M."/>
            <person name="Aroh O."/>
            <person name="Sun Y."/>
            <person name="Lan Y."/>
            <person name="Juniper S.K."/>
            <person name="Young C.R."/>
            <person name="Angers B."/>
            <person name="Qian P.Y."/>
        </authorList>
    </citation>
    <scope>NUCLEOTIDE SEQUENCE</scope>
    <source>
        <strain evidence="4">P08H-3</strain>
    </source>
</reference>
<name>A0AAD9K142_9ANNE</name>
<dbReference type="Gene3D" id="3.30.505.10">
    <property type="entry name" value="SH2 domain"/>
    <property type="match status" value="1"/>
</dbReference>
<gene>
    <name evidence="4" type="ORF">LSH36_91g07036</name>
</gene>
<dbReference type="PANTHER" id="PTHR15126:SF4">
    <property type="entry name" value="SH3 DOMAIN-BINDING PROTEIN 2"/>
    <property type="match status" value="1"/>
</dbReference>
<evidence type="ECO:0000313" key="4">
    <source>
        <dbReference type="EMBL" id="KAK2162824.1"/>
    </source>
</evidence>
<dbReference type="GO" id="GO:0007165">
    <property type="term" value="P:signal transduction"/>
    <property type="evidence" value="ECO:0007669"/>
    <property type="project" value="InterPro"/>
</dbReference>
<keyword evidence="5" id="KW-1185">Reference proteome</keyword>
<sequence>MPESNVIGLALLFRFGEGPEYFSMAVSVVRAGDIAVKKYPWTFKIVNLANPDCRKYFAAGCEREMKTWMREIRSQLIIANADLLSIAKIVAPHTVDDSEVESSIYGDSAQNVASFSVEGRRSSSNSFSSEYPDEESDDSDDYDKIDERELVRPLPPVPGTNGTTSSSDAGMASAQRASSLPKAQPRPPPRQKSTQYEPTEAHVPKLKSPPQVKQKPLLDKPRPPARRPNAELGQVPLPPRNKVPSPPAKKNEMFNMNDVCWYESDKQAADQIIRNIGKEGVFMVRQSDNPLCVKTLVCFVDGRPVKFMIKQNPTSGMYYIHDEWTFPSIPALLEHYHHNNLPKKITCLTEPYTKYTTK</sequence>
<feature type="region of interest" description="Disordered" evidence="2">
    <location>
        <begin position="115"/>
        <end position="249"/>
    </location>
</feature>
<evidence type="ECO:0000256" key="2">
    <source>
        <dbReference type="SAM" id="MobiDB-lite"/>
    </source>
</evidence>
<feature type="compositionally biased region" description="Pro residues" evidence="2">
    <location>
        <begin position="236"/>
        <end position="247"/>
    </location>
</feature>
<feature type="compositionally biased region" description="Low complexity" evidence="2">
    <location>
        <begin position="115"/>
        <end position="130"/>
    </location>
</feature>
<dbReference type="EMBL" id="JAODUP010000091">
    <property type="protein sequence ID" value="KAK2162824.1"/>
    <property type="molecule type" value="Genomic_DNA"/>
</dbReference>
<keyword evidence="1" id="KW-0727">SH2 domain</keyword>
<feature type="compositionally biased region" description="Acidic residues" evidence="2">
    <location>
        <begin position="131"/>
        <end position="144"/>
    </location>
</feature>
<accession>A0AAD9K142</accession>